<feature type="domain" description="HTH crp-type" evidence="1">
    <location>
        <begin position="6"/>
        <end position="75"/>
    </location>
</feature>
<dbReference type="Pfam" id="PF13545">
    <property type="entry name" value="HTH_Crp_2"/>
    <property type="match status" value="1"/>
</dbReference>
<name>A0ABQ6Z5B6_9GAMM</name>
<comment type="caution">
    <text evidence="2">The sequence shown here is derived from an EMBL/GenBank/DDBJ whole genome shotgun (WGS) entry which is preliminary data.</text>
</comment>
<dbReference type="InterPro" id="IPR036388">
    <property type="entry name" value="WH-like_DNA-bd_sf"/>
</dbReference>
<evidence type="ECO:0000313" key="3">
    <source>
        <dbReference type="Proteomes" id="UP000788419"/>
    </source>
</evidence>
<evidence type="ECO:0000259" key="1">
    <source>
        <dbReference type="PROSITE" id="PS51063"/>
    </source>
</evidence>
<proteinExistence type="predicted"/>
<dbReference type="Gene3D" id="1.10.10.10">
    <property type="entry name" value="Winged helix-like DNA-binding domain superfamily/Winged helix DNA-binding domain"/>
    <property type="match status" value="1"/>
</dbReference>
<gene>
    <name evidence="2" type="ORF">CSC65_11790</name>
</gene>
<dbReference type="InterPro" id="IPR036390">
    <property type="entry name" value="WH_DNA-bd_sf"/>
</dbReference>
<dbReference type="SUPFAM" id="SSF46785">
    <property type="entry name" value="Winged helix' DNA-binding domain"/>
    <property type="match status" value="1"/>
</dbReference>
<sequence>MDLMIKDSERRVAAVLLDQAGCHHAGGAVTMHLSQADLGEMVNLSRHPVGAILADLADRGWVACGYRTIGILDGDALRRLANGG</sequence>
<keyword evidence="3" id="KW-1185">Reference proteome</keyword>
<dbReference type="EMBL" id="PDWN01000011">
    <property type="protein sequence ID" value="KAF1693479.1"/>
    <property type="molecule type" value="Genomic_DNA"/>
</dbReference>
<dbReference type="SMART" id="SM00419">
    <property type="entry name" value="HTH_CRP"/>
    <property type="match status" value="1"/>
</dbReference>
<dbReference type="PROSITE" id="PS51063">
    <property type="entry name" value="HTH_CRP_2"/>
    <property type="match status" value="1"/>
</dbReference>
<dbReference type="InterPro" id="IPR012318">
    <property type="entry name" value="HTH_CRP"/>
</dbReference>
<dbReference type="Proteomes" id="UP000788419">
    <property type="component" value="Unassembled WGS sequence"/>
</dbReference>
<evidence type="ECO:0000313" key="2">
    <source>
        <dbReference type="EMBL" id="KAF1693479.1"/>
    </source>
</evidence>
<reference evidence="2 3" key="1">
    <citation type="submission" date="2017-10" db="EMBL/GenBank/DDBJ databases">
        <title>Whole genome sequencing of members of genus Pseudoxanthomonas.</title>
        <authorList>
            <person name="Kumar S."/>
            <person name="Bansal K."/>
            <person name="Kaur A."/>
            <person name="Patil P."/>
            <person name="Sharma S."/>
            <person name="Patil P.B."/>
        </authorList>
    </citation>
    <scope>NUCLEOTIDE SEQUENCE [LARGE SCALE GENOMIC DNA]</scope>
    <source>
        <strain evidence="2 3">DSM 17801</strain>
    </source>
</reference>
<accession>A0ABQ6Z5B6</accession>
<protein>
    <recommendedName>
        <fullName evidence="1">HTH crp-type domain-containing protein</fullName>
    </recommendedName>
</protein>
<organism evidence="2 3">
    <name type="scientific">Pseudoxanthomonas daejeonensis</name>
    <dbReference type="NCBI Taxonomy" id="266062"/>
    <lineage>
        <taxon>Bacteria</taxon>
        <taxon>Pseudomonadati</taxon>
        <taxon>Pseudomonadota</taxon>
        <taxon>Gammaproteobacteria</taxon>
        <taxon>Lysobacterales</taxon>
        <taxon>Lysobacteraceae</taxon>
        <taxon>Pseudoxanthomonas</taxon>
    </lineage>
</organism>